<feature type="transmembrane region" description="Helical" evidence="9">
    <location>
        <begin position="396"/>
        <end position="416"/>
    </location>
</feature>
<evidence type="ECO:0000259" key="11">
    <source>
        <dbReference type="PROSITE" id="PS50850"/>
    </source>
</evidence>
<feature type="transmembrane region" description="Helical" evidence="9">
    <location>
        <begin position="38"/>
        <end position="62"/>
    </location>
</feature>
<dbReference type="InterPro" id="IPR020846">
    <property type="entry name" value="MFS_dom"/>
</dbReference>
<feature type="transmembrane region" description="Helical" evidence="9">
    <location>
        <begin position="167"/>
        <end position="186"/>
    </location>
</feature>
<keyword evidence="3 8" id="KW-0813">Transport</keyword>
<comment type="similarity">
    <text evidence="2 8">Belongs to the major facilitator superfamily. Sugar transporter (TC 2.A.1.1) family.</text>
</comment>
<gene>
    <name evidence="12" type="ORF">CALCODRAFT_500515</name>
</gene>
<keyword evidence="10" id="KW-0732">Signal</keyword>
<evidence type="ECO:0000313" key="13">
    <source>
        <dbReference type="Proteomes" id="UP000076842"/>
    </source>
</evidence>
<dbReference type="Proteomes" id="UP000076842">
    <property type="component" value="Unassembled WGS sequence"/>
</dbReference>
<keyword evidence="5 9" id="KW-1133">Transmembrane helix</keyword>
<dbReference type="Gene3D" id="1.20.1250.20">
    <property type="entry name" value="MFS general substrate transporter like domains"/>
    <property type="match status" value="1"/>
</dbReference>
<evidence type="ECO:0000256" key="8">
    <source>
        <dbReference type="RuleBase" id="RU003346"/>
    </source>
</evidence>
<evidence type="ECO:0000256" key="5">
    <source>
        <dbReference type="ARBA" id="ARBA00022989"/>
    </source>
</evidence>
<keyword evidence="6 9" id="KW-0472">Membrane</keyword>
<dbReference type="InterPro" id="IPR003663">
    <property type="entry name" value="Sugar/inositol_transpt"/>
</dbReference>
<sequence length="487" mass="53524">MVPSWVLSTLCLTTRLITACHQKAAQAQESSLPSSTCVVFLVIVLTGLLGSQVGQIVGAFFMWTADWAGRKLPIFVGCIGVIIGTVVTATAPTLGVFVGGRFLLSFFCTIANTAAPLYMIEIAPPMYRGTLAGLYNTWWFMGSIIATCAVYGSHINMPNDGELDWRLPLWLQMLCPGLVVFGILFCPESPRWLIGKGRPEEARALLTKYHANGEENHPLVELEMAEMQEALAKEGMYSWKNFFDLRVLFNSRNHRYRIMLNIAFAWFGQFSGNNVISYYLPSMLKGIGVTSTNTQLLLNIIYALVGWVFATGGARFLDTVGRRPMFLGSIGAMAICLAIVAGGAAGFTHTGSKACSYASIFFVYMFGATFAVSLTPMQPIYPGEVLSNDMRAKGMGVMQISSGVASFINTFAAPVALNNIGYWFYAFFAFFDVFEFLFVYFLFVETKGRTLEELEVVFNSPNPAKASIAIRGIDRRQEKGDEIGDVA</sequence>
<feature type="transmembrane region" description="Helical" evidence="9">
    <location>
        <begin position="357"/>
        <end position="375"/>
    </location>
</feature>
<dbReference type="PANTHER" id="PTHR48022">
    <property type="entry name" value="PLASTIDIC GLUCOSE TRANSPORTER 4"/>
    <property type="match status" value="1"/>
</dbReference>
<feature type="transmembrane region" description="Helical" evidence="9">
    <location>
        <begin position="102"/>
        <end position="120"/>
    </location>
</feature>
<dbReference type="PROSITE" id="PS50850">
    <property type="entry name" value="MFS"/>
    <property type="match status" value="1"/>
</dbReference>
<evidence type="ECO:0000256" key="1">
    <source>
        <dbReference type="ARBA" id="ARBA00004141"/>
    </source>
</evidence>
<evidence type="ECO:0000256" key="7">
    <source>
        <dbReference type="ARBA" id="ARBA00049119"/>
    </source>
</evidence>
<dbReference type="AlphaFoldDB" id="A0A165E0U1"/>
<feature type="domain" description="Major facilitator superfamily (MFS) profile" evidence="11">
    <location>
        <begin position="1"/>
        <end position="447"/>
    </location>
</feature>
<dbReference type="InParanoid" id="A0A165E0U1"/>
<dbReference type="SUPFAM" id="SSF103473">
    <property type="entry name" value="MFS general substrate transporter"/>
    <property type="match status" value="1"/>
</dbReference>
<dbReference type="PANTHER" id="PTHR48022:SF70">
    <property type="entry name" value="MONOSACCHARIDE TRANSPORTER, PUTATIVE (AFU_ORTHOLOGUE AFUA_5G14540)-RELATED"/>
    <property type="match status" value="1"/>
</dbReference>
<evidence type="ECO:0000313" key="12">
    <source>
        <dbReference type="EMBL" id="KZT53877.1"/>
    </source>
</evidence>
<comment type="subcellular location">
    <subcellularLocation>
        <location evidence="1">Membrane</location>
        <topology evidence="1">Multi-pass membrane protein</topology>
    </subcellularLocation>
</comment>
<keyword evidence="13" id="KW-1185">Reference proteome</keyword>
<keyword evidence="4 9" id="KW-0812">Transmembrane</keyword>
<dbReference type="FunFam" id="1.20.1250.20:FF:000134">
    <property type="entry name" value="MFS sugar transporter protein"/>
    <property type="match status" value="1"/>
</dbReference>
<dbReference type="GO" id="GO:0016020">
    <property type="term" value="C:membrane"/>
    <property type="evidence" value="ECO:0007669"/>
    <property type="project" value="UniProtKB-SubCell"/>
</dbReference>
<feature type="transmembrane region" description="Helical" evidence="9">
    <location>
        <begin position="300"/>
        <end position="317"/>
    </location>
</feature>
<feature type="chain" id="PRO_5007856986" evidence="10">
    <location>
        <begin position="20"/>
        <end position="487"/>
    </location>
</feature>
<dbReference type="InterPro" id="IPR005828">
    <property type="entry name" value="MFS_sugar_transport-like"/>
</dbReference>
<protein>
    <submittedName>
        <fullName evidence="12">General substrate transporter</fullName>
    </submittedName>
</protein>
<feature type="transmembrane region" description="Helical" evidence="9">
    <location>
        <begin position="422"/>
        <end position="443"/>
    </location>
</feature>
<feature type="transmembrane region" description="Helical" evidence="9">
    <location>
        <begin position="324"/>
        <end position="345"/>
    </location>
</feature>
<comment type="catalytic activity">
    <reaction evidence="7">
        <text>myo-inositol(out) + H(+)(out) = myo-inositol(in) + H(+)(in)</text>
        <dbReference type="Rhea" id="RHEA:60364"/>
        <dbReference type="ChEBI" id="CHEBI:15378"/>
        <dbReference type="ChEBI" id="CHEBI:17268"/>
    </reaction>
</comment>
<feature type="transmembrane region" description="Helical" evidence="9">
    <location>
        <begin position="132"/>
        <end position="155"/>
    </location>
</feature>
<dbReference type="Pfam" id="PF00083">
    <property type="entry name" value="Sugar_tr"/>
    <property type="match status" value="1"/>
</dbReference>
<reference evidence="12 13" key="1">
    <citation type="journal article" date="2016" name="Mol. Biol. Evol.">
        <title>Comparative Genomics of Early-Diverging Mushroom-Forming Fungi Provides Insights into the Origins of Lignocellulose Decay Capabilities.</title>
        <authorList>
            <person name="Nagy L.G."/>
            <person name="Riley R."/>
            <person name="Tritt A."/>
            <person name="Adam C."/>
            <person name="Daum C."/>
            <person name="Floudas D."/>
            <person name="Sun H."/>
            <person name="Yadav J.S."/>
            <person name="Pangilinan J."/>
            <person name="Larsson K.H."/>
            <person name="Matsuura K."/>
            <person name="Barry K."/>
            <person name="Labutti K."/>
            <person name="Kuo R."/>
            <person name="Ohm R.A."/>
            <person name="Bhattacharya S.S."/>
            <person name="Shirouzu T."/>
            <person name="Yoshinaga Y."/>
            <person name="Martin F.M."/>
            <person name="Grigoriev I.V."/>
            <person name="Hibbett D.S."/>
        </authorList>
    </citation>
    <scope>NUCLEOTIDE SEQUENCE [LARGE SCALE GENOMIC DNA]</scope>
    <source>
        <strain evidence="12 13">HHB12733</strain>
    </source>
</reference>
<dbReference type="EMBL" id="KV424026">
    <property type="protein sequence ID" value="KZT53877.1"/>
    <property type="molecule type" value="Genomic_DNA"/>
</dbReference>
<proteinExistence type="inferred from homology"/>
<feature type="transmembrane region" description="Helical" evidence="9">
    <location>
        <begin position="74"/>
        <end position="96"/>
    </location>
</feature>
<evidence type="ECO:0000256" key="4">
    <source>
        <dbReference type="ARBA" id="ARBA00022692"/>
    </source>
</evidence>
<organism evidence="12 13">
    <name type="scientific">Calocera cornea HHB12733</name>
    <dbReference type="NCBI Taxonomy" id="1353952"/>
    <lineage>
        <taxon>Eukaryota</taxon>
        <taxon>Fungi</taxon>
        <taxon>Dikarya</taxon>
        <taxon>Basidiomycota</taxon>
        <taxon>Agaricomycotina</taxon>
        <taxon>Dacrymycetes</taxon>
        <taxon>Dacrymycetales</taxon>
        <taxon>Dacrymycetaceae</taxon>
        <taxon>Calocera</taxon>
    </lineage>
</organism>
<feature type="signal peptide" evidence="10">
    <location>
        <begin position="1"/>
        <end position="19"/>
    </location>
</feature>
<evidence type="ECO:0000256" key="2">
    <source>
        <dbReference type="ARBA" id="ARBA00010992"/>
    </source>
</evidence>
<dbReference type="InterPro" id="IPR036259">
    <property type="entry name" value="MFS_trans_sf"/>
</dbReference>
<dbReference type="InterPro" id="IPR050360">
    <property type="entry name" value="MFS_Sugar_Transporters"/>
</dbReference>
<evidence type="ECO:0000256" key="10">
    <source>
        <dbReference type="SAM" id="SignalP"/>
    </source>
</evidence>
<accession>A0A165E0U1</accession>
<feature type="transmembrane region" description="Helical" evidence="9">
    <location>
        <begin position="258"/>
        <end position="280"/>
    </location>
</feature>
<evidence type="ECO:0000256" key="9">
    <source>
        <dbReference type="SAM" id="Phobius"/>
    </source>
</evidence>
<evidence type="ECO:0000256" key="3">
    <source>
        <dbReference type="ARBA" id="ARBA00022448"/>
    </source>
</evidence>
<dbReference type="NCBIfam" id="TIGR00879">
    <property type="entry name" value="SP"/>
    <property type="match status" value="1"/>
</dbReference>
<evidence type="ECO:0000256" key="6">
    <source>
        <dbReference type="ARBA" id="ARBA00023136"/>
    </source>
</evidence>
<dbReference type="GO" id="GO:0005351">
    <property type="term" value="F:carbohydrate:proton symporter activity"/>
    <property type="evidence" value="ECO:0007669"/>
    <property type="project" value="TreeGrafter"/>
</dbReference>
<dbReference type="OrthoDB" id="6133115at2759"/>
<name>A0A165E0U1_9BASI</name>